<keyword evidence="3" id="KW-1185">Reference proteome</keyword>
<dbReference type="EMBL" id="JAHRIN010004012">
    <property type="protein sequence ID" value="MEQ2192882.1"/>
    <property type="molecule type" value="Genomic_DNA"/>
</dbReference>
<organism evidence="2 3">
    <name type="scientific">Xenoophorus captivus</name>
    <dbReference type="NCBI Taxonomy" id="1517983"/>
    <lineage>
        <taxon>Eukaryota</taxon>
        <taxon>Metazoa</taxon>
        <taxon>Chordata</taxon>
        <taxon>Craniata</taxon>
        <taxon>Vertebrata</taxon>
        <taxon>Euteleostomi</taxon>
        <taxon>Actinopterygii</taxon>
        <taxon>Neopterygii</taxon>
        <taxon>Teleostei</taxon>
        <taxon>Neoteleostei</taxon>
        <taxon>Acanthomorphata</taxon>
        <taxon>Ovalentaria</taxon>
        <taxon>Atherinomorphae</taxon>
        <taxon>Cyprinodontiformes</taxon>
        <taxon>Goodeidae</taxon>
        <taxon>Xenoophorus</taxon>
    </lineage>
</organism>
<name>A0ABV0QBK5_9TELE</name>
<sequence>MLPLMLYVFRMLLSPIPCPPPCLLLQRFPYSFPCLFFNLVSSSSYSNPYFSRSSGSHFNYSSGSSISLVCFICSGYSCSAAFSLITIIIAIYTSDSVFILAIVEYKLFMCVTGMCT</sequence>
<proteinExistence type="predicted"/>
<gene>
    <name evidence="2" type="ORF">XENOCAPTIV_019035</name>
</gene>
<comment type="caution">
    <text evidence="2">The sequence shown here is derived from an EMBL/GenBank/DDBJ whole genome shotgun (WGS) entry which is preliminary data.</text>
</comment>
<evidence type="ECO:0008006" key="4">
    <source>
        <dbReference type="Google" id="ProtNLM"/>
    </source>
</evidence>
<keyword evidence="1" id="KW-0732">Signal</keyword>
<dbReference type="Proteomes" id="UP001434883">
    <property type="component" value="Unassembled WGS sequence"/>
</dbReference>
<protein>
    <recommendedName>
        <fullName evidence="4">NADH dehydrogenase subunit 4L</fullName>
    </recommendedName>
</protein>
<evidence type="ECO:0000256" key="1">
    <source>
        <dbReference type="SAM" id="SignalP"/>
    </source>
</evidence>
<reference evidence="2 3" key="1">
    <citation type="submission" date="2021-06" db="EMBL/GenBank/DDBJ databases">
        <authorList>
            <person name="Palmer J.M."/>
        </authorList>
    </citation>
    <scope>NUCLEOTIDE SEQUENCE [LARGE SCALE GENOMIC DNA]</scope>
    <source>
        <strain evidence="2 3">XC_2019</strain>
        <tissue evidence="2">Muscle</tissue>
    </source>
</reference>
<accession>A0ABV0QBK5</accession>
<evidence type="ECO:0000313" key="2">
    <source>
        <dbReference type="EMBL" id="MEQ2192882.1"/>
    </source>
</evidence>
<feature type="signal peptide" evidence="1">
    <location>
        <begin position="1"/>
        <end position="15"/>
    </location>
</feature>
<feature type="chain" id="PRO_5046631820" description="NADH dehydrogenase subunit 4L" evidence="1">
    <location>
        <begin position="16"/>
        <end position="116"/>
    </location>
</feature>
<evidence type="ECO:0000313" key="3">
    <source>
        <dbReference type="Proteomes" id="UP001434883"/>
    </source>
</evidence>